<dbReference type="PANTHER" id="PTHR33677:SF5">
    <property type="entry name" value="TRANSCRIPTIONAL REPRESSOR FRMR"/>
    <property type="match status" value="1"/>
</dbReference>
<dbReference type="InterPro" id="IPR003735">
    <property type="entry name" value="Metal_Tscrpt_repr"/>
</dbReference>
<sequence length="85" mass="9141">MDVDPSDLRSAINRLKRANGQISAVIRMIEEGEDCASIITQLSAANTAVERAGVSVLTQTMKKCMADGSDEVDLAQLEKVFLSLT</sequence>
<evidence type="ECO:0000313" key="3">
    <source>
        <dbReference type="EMBL" id="GAA2003706.1"/>
    </source>
</evidence>
<dbReference type="PANTHER" id="PTHR33677">
    <property type="entry name" value="TRANSCRIPTIONAL REPRESSOR FRMR-RELATED"/>
    <property type="match status" value="1"/>
</dbReference>
<gene>
    <name evidence="3" type="ORF">GCM10009755_10990</name>
</gene>
<dbReference type="Gene3D" id="1.20.58.1000">
    <property type="entry name" value="Metal-sensitive repressor, helix protomer"/>
    <property type="match status" value="1"/>
</dbReference>
<evidence type="ECO:0000256" key="1">
    <source>
        <dbReference type="ARBA" id="ARBA00005428"/>
    </source>
</evidence>
<keyword evidence="4" id="KW-1185">Reference proteome</keyword>
<comment type="caution">
    <text evidence="3">The sequence shown here is derived from an EMBL/GenBank/DDBJ whole genome shotgun (WGS) entry which is preliminary data.</text>
</comment>
<dbReference type="EMBL" id="BAAANO010000010">
    <property type="protein sequence ID" value="GAA2003706.1"/>
    <property type="molecule type" value="Genomic_DNA"/>
</dbReference>
<dbReference type="InterPro" id="IPR038390">
    <property type="entry name" value="Metal_Tscrpt_repr_sf"/>
</dbReference>
<proteinExistence type="inferred from homology"/>
<evidence type="ECO:0000313" key="4">
    <source>
        <dbReference type="Proteomes" id="UP001500755"/>
    </source>
</evidence>
<dbReference type="RefSeq" id="WP_344307729.1">
    <property type="nucleotide sequence ID" value="NZ_BAAANO010000010.1"/>
</dbReference>
<accession>A0ABN2TBF7</accession>
<protein>
    <submittedName>
        <fullName evidence="3">Metal-sensitive transcriptional regulator</fullName>
    </submittedName>
</protein>
<evidence type="ECO:0000256" key="2">
    <source>
        <dbReference type="ARBA" id="ARBA00023008"/>
    </source>
</evidence>
<reference evidence="3 4" key="1">
    <citation type="journal article" date="2019" name="Int. J. Syst. Evol. Microbiol.">
        <title>The Global Catalogue of Microorganisms (GCM) 10K type strain sequencing project: providing services to taxonomists for standard genome sequencing and annotation.</title>
        <authorList>
            <consortium name="The Broad Institute Genomics Platform"/>
            <consortium name="The Broad Institute Genome Sequencing Center for Infectious Disease"/>
            <person name="Wu L."/>
            <person name="Ma J."/>
        </authorList>
    </citation>
    <scope>NUCLEOTIDE SEQUENCE [LARGE SCALE GENOMIC DNA]</scope>
    <source>
        <strain evidence="3 4">JCM 14546</strain>
    </source>
</reference>
<dbReference type="CDD" id="cd10148">
    <property type="entry name" value="CsoR-like_DUF156"/>
    <property type="match status" value="1"/>
</dbReference>
<dbReference type="Proteomes" id="UP001500755">
    <property type="component" value="Unassembled WGS sequence"/>
</dbReference>
<comment type="similarity">
    <text evidence="1">Belongs to the CsoR family.</text>
</comment>
<keyword evidence="2" id="KW-0186">Copper</keyword>
<dbReference type="Pfam" id="PF02583">
    <property type="entry name" value="Trns_repr_metal"/>
    <property type="match status" value="1"/>
</dbReference>
<organism evidence="3 4">
    <name type="scientific">Brevibacterium samyangense</name>
    <dbReference type="NCBI Taxonomy" id="366888"/>
    <lineage>
        <taxon>Bacteria</taxon>
        <taxon>Bacillati</taxon>
        <taxon>Actinomycetota</taxon>
        <taxon>Actinomycetes</taxon>
        <taxon>Micrococcales</taxon>
        <taxon>Brevibacteriaceae</taxon>
        <taxon>Brevibacterium</taxon>
    </lineage>
</organism>
<name>A0ABN2TBF7_9MICO</name>